<dbReference type="InterPro" id="IPR005824">
    <property type="entry name" value="KOW"/>
</dbReference>
<dbReference type="HAMAP" id="MF_01326_B">
    <property type="entry name" value="Ribosomal_uL24_B"/>
    <property type="match status" value="1"/>
</dbReference>
<sequence length="107" mass="11583">MVKPSVHVRKGDTVLVVTGKNAGKKGKVLEVIPGKSKIVVEGVNIVKRHTKPTQKLPQGGVLEKEAPIHSSNAMLFCNKCNTPTRISNKVLENGEKERVCKKCGEAI</sequence>
<comment type="caution">
    <text evidence="13">The sequence shown here is derived from an EMBL/GenBank/DDBJ whole genome shotgun (WGS) entry which is preliminary data.</text>
</comment>
<evidence type="ECO:0000256" key="11">
    <source>
        <dbReference type="RuleBase" id="RU003477"/>
    </source>
</evidence>
<dbReference type="Proteomes" id="UP001154312">
    <property type="component" value="Unassembled WGS sequence"/>
</dbReference>
<dbReference type="AlphaFoldDB" id="A0A9X4GY89"/>
<dbReference type="RefSeq" id="WP_277442783.1">
    <property type="nucleotide sequence ID" value="NZ_JAKOAV010000005.1"/>
</dbReference>
<dbReference type="SMART" id="SM00739">
    <property type="entry name" value="KOW"/>
    <property type="match status" value="1"/>
</dbReference>
<dbReference type="GO" id="GO:0006412">
    <property type="term" value="P:translation"/>
    <property type="evidence" value="ECO:0007669"/>
    <property type="project" value="UniProtKB-UniRule"/>
</dbReference>
<dbReference type="Gene3D" id="2.30.30.30">
    <property type="match status" value="1"/>
</dbReference>
<keyword evidence="5 10" id="KW-0694">RNA-binding</keyword>
<keyword evidence="4 10" id="KW-0699">rRNA-binding</keyword>
<dbReference type="EMBL" id="JAKOAV010000005">
    <property type="protein sequence ID" value="MDF9407552.1"/>
    <property type="molecule type" value="Genomic_DNA"/>
</dbReference>
<dbReference type="PROSITE" id="PS01108">
    <property type="entry name" value="RIBOSOMAL_L24"/>
    <property type="match status" value="1"/>
</dbReference>
<dbReference type="FunFam" id="2.30.30.30:FF:000004">
    <property type="entry name" value="50S ribosomal protein L24"/>
    <property type="match status" value="1"/>
</dbReference>
<evidence type="ECO:0000256" key="3">
    <source>
        <dbReference type="ARBA" id="ARBA00011838"/>
    </source>
</evidence>
<evidence type="ECO:0000259" key="12">
    <source>
        <dbReference type="SMART" id="SM00739"/>
    </source>
</evidence>
<dbReference type="Pfam" id="PF00467">
    <property type="entry name" value="KOW"/>
    <property type="match status" value="1"/>
</dbReference>
<evidence type="ECO:0000256" key="6">
    <source>
        <dbReference type="ARBA" id="ARBA00022980"/>
    </source>
</evidence>
<keyword evidence="6 10" id="KW-0689">Ribosomal protein</keyword>
<dbReference type="CDD" id="cd06089">
    <property type="entry name" value="KOW_RPL26"/>
    <property type="match status" value="1"/>
</dbReference>
<evidence type="ECO:0000256" key="1">
    <source>
        <dbReference type="ARBA" id="ARBA00004072"/>
    </source>
</evidence>
<dbReference type="GO" id="GO:0005840">
    <property type="term" value="C:ribosome"/>
    <property type="evidence" value="ECO:0007669"/>
    <property type="project" value="UniProtKB-KW"/>
</dbReference>
<evidence type="ECO:0000256" key="2">
    <source>
        <dbReference type="ARBA" id="ARBA00010618"/>
    </source>
</evidence>
<comment type="subunit">
    <text evidence="3 10">Part of the 50S ribosomal subunit.</text>
</comment>
<reference evidence="13" key="1">
    <citation type="submission" date="2022-02" db="EMBL/GenBank/DDBJ databases">
        <authorList>
            <person name="Leng L."/>
        </authorList>
    </citation>
    <scope>NUCLEOTIDE SEQUENCE</scope>
    <source>
        <strain evidence="13">JI</strain>
    </source>
</reference>
<comment type="function">
    <text evidence="1 10">One of two assembly initiator proteins, it binds directly to the 5'-end of the 23S rRNA, where it nucleates assembly of the 50S subunit.</text>
</comment>
<keyword evidence="14" id="KW-1185">Reference proteome</keyword>
<dbReference type="InterPro" id="IPR008991">
    <property type="entry name" value="Translation_prot_SH3-like_sf"/>
</dbReference>
<dbReference type="InterPro" id="IPR003256">
    <property type="entry name" value="Ribosomal_uL24"/>
</dbReference>
<proteinExistence type="inferred from homology"/>
<dbReference type="SUPFAM" id="SSF50104">
    <property type="entry name" value="Translation proteins SH3-like domain"/>
    <property type="match status" value="1"/>
</dbReference>
<dbReference type="GO" id="GO:0003735">
    <property type="term" value="F:structural constituent of ribosome"/>
    <property type="evidence" value="ECO:0007669"/>
    <property type="project" value="InterPro"/>
</dbReference>
<evidence type="ECO:0000313" key="13">
    <source>
        <dbReference type="EMBL" id="MDF9407552.1"/>
    </source>
</evidence>
<dbReference type="InterPro" id="IPR057264">
    <property type="entry name" value="Ribosomal_uL24_C"/>
</dbReference>
<keyword evidence="7 10" id="KW-0687">Ribonucleoprotein</keyword>
<dbReference type="InterPro" id="IPR014722">
    <property type="entry name" value="Rib_uL2_dom2"/>
</dbReference>
<feature type="domain" description="KOW" evidence="12">
    <location>
        <begin position="7"/>
        <end position="34"/>
    </location>
</feature>
<dbReference type="GO" id="GO:0019843">
    <property type="term" value="F:rRNA binding"/>
    <property type="evidence" value="ECO:0007669"/>
    <property type="project" value="UniProtKB-UniRule"/>
</dbReference>
<evidence type="ECO:0000256" key="4">
    <source>
        <dbReference type="ARBA" id="ARBA00022730"/>
    </source>
</evidence>
<organism evidence="13 14">
    <name type="scientific">Pelotomaculum isophthalicicum JI</name>
    <dbReference type="NCBI Taxonomy" id="947010"/>
    <lineage>
        <taxon>Bacteria</taxon>
        <taxon>Bacillati</taxon>
        <taxon>Bacillota</taxon>
        <taxon>Clostridia</taxon>
        <taxon>Eubacteriales</taxon>
        <taxon>Desulfotomaculaceae</taxon>
        <taxon>Pelotomaculum</taxon>
    </lineage>
</organism>
<dbReference type="Pfam" id="PF17136">
    <property type="entry name" value="ribosomal_L24"/>
    <property type="match status" value="1"/>
</dbReference>
<evidence type="ECO:0000256" key="9">
    <source>
        <dbReference type="ARBA" id="ARBA00058688"/>
    </source>
</evidence>
<evidence type="ECO:0000256" key="7">
    <source>
        <dbReference type="ARBA" id="ARBA00023274"/>
    </source>
</evidence>
<comment type="similarity">
    <text evidence="2 10 11">Belongs to the universal ribosomal protein uL24 family.</text>
</comment>
<accession>A0A9X4GY89</accession>
<dbReference type="GO" id="GO:1990904">
    <property type="term" value="C:ribonucleoprotein complex"/>
    <property type="evidence" value="ECO:0007669"/>
    <property type="project" value="UniProtKB-KW"/>
</dbReference>
<dbReference type="NCBIfam" id="TIGR01079">
    <property type="entry name" value="rplX_bact"/>
    <property type="match status" value="1"/>
</dbReference>
<evidence type="ECO:0000313" key="14">
    <source>
        <dbReference type="Proteomes" id="UP001154312"/>
    </source>
</evidence>
<dbReference type="InterPro" id="IPR005825">
    <property type="entry name" value="Ribosomal_uL24_CS"/>
</dbReference>
<gene>
    <name evidence="10 13" type="primary">rplX</name>
    <name evidence="13" type="ORF">L7E55_04140</name>
</gene>
<evidence type="ECO:0000256" key="5">
    <source>
        <dbReference type="ARBA" id="ARBA00022884"/>
    </source>
</evidence>
<dbReference type="PANTHER" id="PTHR12903">
    <property type="entry name" value="MITOCHONDRIAL RIBOSOMAL PROTEIN L24"/>
    <property type="match status" value="1"/>
</dbReference>
<evidence type="ECO:0000256" key="10">
    <source>
        <dbReference type="HAMAP-Rule" id="MF_01326"/>
    </source>
</evidence>
<name>A0A9X4GY89_9FIRM</name>
<protein>
    <recommendedName>
        <fullName evidence="8 10">Large ribosomal subunit protein uL24</fullName>
    </recommendedName>
</protein>
<evidence type="ECO:0000256" key="8">
    <source>
        <dbReference type="ARBA" id="ARBA00035206"/>
    </source>
</evidence>
<comment type="function">
    <text evidence="9 10">One of the proteins that surrounds the polypeptide exit tunnel on the outside of the subunit.</text>
</comment>
<dbReference type="InterPro" id="IPR041988">
    <property type="entry name" value="Ribosomal_uL24_KOW"/>
</dbReference>